<evidence type="ECO:0000313" key="2">
    <source>
        <dbReference type="EMBL" id="JAU00809.1"/>
    </source>
</evidence>
<evidence type="ECO:0000256" key="1">
    <source>
        <dbReference type="SAM" id="MobiDB-lite"/>
    </source>
</evidence>
<reference evidence="2" key="2">
    <citation type="journal article" date="2017" name="Front. Cell. Infect. Microbiol.">
        <title>Analysis of the Salivary Gland Transcriptome of Unfed and Partially Fed Amblyomma sculptum Ticks and Descriptive Proteome of the Saliva.</title>
        <authorList>
            <person name="Esteves E."/>
            <person name="Maruyama S.R."/>
            <person name="Kawahara R."/>
            <person name="Fujita A."/>
            <person name="Martins L.A."/>
            <person name="Righi A.A."/>
            <person name="Costa F.B."/>
            <person name="Palmisano G."/>
            <person name="Labruna M.B."/>
            <person name="Sa-Nunes A."/>
            <person name="Ribeiro J.M.C."/>
            <person name="Fogaca A.C."/>
        </authorList>
    </citation>
    <scope>NUCLEOTIDE SEQUENCE</scope>
</reference>
<feature type="region of interest" description="Disordered" evidence="1">
    <location>
        <begin position="390"/>
        <end position="438"/>
    </location>
</feature>
<reference evidence="2" key="1">
    <citation type="submission" date="2016-09" db="EMBL/GenBank/DDBJ databases">
        <authorList>
            <person name="Capua I."/>
            <person name="De Benedictis P."/>
            <person name="Joannis T."/>
            <person name="Lombin L.H."/>
            <person name="Cattoli G."/>
        </authorList>
    </citation>
    <scope>NUCLEOTIDE SEQUENCE</scope>
</reference>
<protein>
    <submittedName>
        <fullName evidence="2">Uncharacterized protein</fullName>
    </submittedName>
</protein>
<feature type="region of interest" description="Disordered" evidence="1">
    <location>
        <begin position="164"/>
        <end position="189"/>
    </location>
</feature>
<proteinExistence type="evidence at transcript level"/>
<accession>A0A1E1XNF0</accession>
<dbReference type="EMBL" id="GFAA01002626">
    <property type="protein sequence ID" value="JAU00809.1"/>
    <property type="molecule type" value="mRNA"/>
</dbReference>
<organism evidence="2">
    <name type="scientific">Amblyomma sculptum</name>
    <name type="common">Tick</name>
    <dbReference type="NCBI Taxonomy" id="1581419"/>
    <lineage>
        <taxon>Eukaryota</taxon>
        <taxon>Metazoa</taxon>
        <taxon>Ecdysozoa</taxon>
        <taxon>Arthropoda</taxon>
        <taxon>Chelicerata</taxon>
        <taxon>Arachnida</taxon>
        <taxon>Acari</taxon>
        <taxon>Parasitiformes</taxon>
        <taxon>Ixodida</taxon>
        <taxon>Ixodoidea</taxon>
        <taxon>Ixodidae</taxon>
        <taxon>Amblyomminae</taxon>
        <taxon>Amblyomma</taxon>
    </lineage>
</organism>
<sequence length="438" mass="47309">KALTVHQGLFPYKQRSCTYKETELSSLQDTYKAQRKIVRKGKTATKEFSLWMPAPATGTRLPFDFTVPRHLDINSPSPHLFKGSDIFAADNKLRFPLTPSPPVDSNQALWNQQAQMLPPGSPCPLPQPVMYQDNPRYQTHAVFDFKLHADMASNYGDAPLKSDINDPNGINHGFRSPPPSGQQTEGPFYNSFSTVFGSSLLSQASQLPDPGLLGSPLSPHYEYIPSSYSYGAPSPGVGISPQQNGMLNPVTTPNGCAGDVVPNGQVSVLQQKPELQHPQPQQQVQLVTSFSTVPLTNIVLPFEPPAPTVNLAAQRSIDPDGRDLPSDTSTLRFFYNIGCDYYRICSTSVQACVVPPVQGYNGNFSVACVPYMPDSSTVVPDVRCNVPEAGAPTNGFGEGDNSMTSPPPGFGTPVNSSSFGPATTHGYNMAPHVAQPQN</sequence>
<name>A0A1E1XNF0_AMBSC</name>
<dbReference type="AlphaFoldDB" id="A0A1E1XNF0"/>
<feature type="non-terminal residue" evidence="2">
    <location>
        <position position="1"/>
    </location>
</feature>